<dbReference type="AlphaFoldDB" id="A0AAV2VZF0"/>
<keyword evidence="6" id="KW-0418">Kinase</keyword>
<protein>
    <recommendedName>
        <fullName evidence="2">histidine kinase</fullName>
        <ecNumber evidence="2">2.7.13.3</ecNumber>
    </recommendedName>
</protein>
<dbReference type="SUPFAM" id="SSF51206">
    <property type="entry name" value="cAMP-binding domain-like"/>
    <property type="match status" value="1"/>
</dbReference>
<organism evidence="6 7">
    <name type="scientific">Vibrio nigripulchritudo SOn1</name>
    <dbReference type="NCBI Taxonomy" id="1238450"/>
    <lineage>
        <taxon>Bacteria</taxon>
        <taxon>Pseudomonadati</taxon>
        <taxon>Pseudomonadota</taxon>
        <taxon>Gammaproteobacteria</taxon>
        <taxon>Vibrionales</taxon>
        <taxon>Vibrionaceae</taxon>
        <taxon>Vibrio</taxon>
    </lineage>
</organism>
<dbReference type="RefSeq" id="WP_022613947.1">
    <property type="nucleotide sequence ID" value="NZ_LK391965.1"/>
</dbReference>
<dbReference type="PROSITE" id="PS50042">
    <property type="entry name" value="CNMP_BINDING_3"/>
    <property type="match status" value="1"/>
</dbReference>
<dbReference type="Gene3D" id="3.30.565.10">
    <property type="entry name" value="Histidine kinase-like ATPase, C-terminal domain"/>
    <property type="match status" value="1"/>
</dbReference>
<dbReference type="Pfam" id="PF00027">
    <property type="entry name" value="cNMP_binding"/>
    <property type="match status" value="1"/>
</dbReference>
<evidence type="ECO:0000256" key="1">
    <source>
        <dbReference type="ARBA" id="ARBA00000085"/>
    </source>
</evidence>
<feature type="domain" description="Histidine kinase" evidence="5">
    <location>
        <begin position="469"/>
        <end position="640"/>
    </location>
</feature>
<evidence type="ECO:0000256" key="2">
    <source>
        <dbReference type="ARBA" id="ARBA00012438"/>
    </source>
</evidence>
<dbReference type="Gene3D" id="2.60.120.10">
    <property type="entry name" value="Jelly Rolls"/>
    <property type="match status" value="1"/>
</dbReference>
<dbReference type="InterPro" id="IPR004358">
    <property type="entry name" value="Sig_transdc_His_kin-like_C"/>
</dbReference>
<dbReference type="EC" id="2.7.13.3" evidence="2"/>
<evidence type="ECO:0000313" key="7">
    <source>
        <dbReference type="Proteomes" id="UP000018211"/>
    </source>
</evidence>
<feature type="domain" description="Cyclic nucleotide-binding" evidence="4">
    <location>
        <begin position="202"/>
        <end position="303"/>
    </location>
</feature>
<evidence type="ECO:0000259" key="5">
    <source>
        <dbReference type="PROSITE" id="PS50109"/>
    </source>
</evidence>
<comment type="caution">
    <text evidence="6">The sequence shown here is derived from an EMBL/GenBank/DDBJ whole genome shotgun (WGS) entry which is preliminary data.</text>
</comment>
<dbReference type="SMART" id="SM00387">
    <property type="entry name" value="HATPase_c"/>
    <property type="match status" value="1"/>
</dbReference>
<comment type="catalytic activity">
    <reaction evidence="1">
        <text>ATP + protein L-histidine = ADP + protein N-phospho-L-histidine.</text>
        <dbReference type="EC" id="2.7.13.3"/>
    </reaction>
</comment>
<dbReference type="InterPro" id="IPR036890">
    <property type="entry name" value="HATPase_C_sf"/>
</dbReference>
<dbReference type="CDD" id="cd00038">
    <property type="entry name" value="CAP_ED"/>
    <property type="match status" value="1"/>
</dbReference>
<dbReference type="CDD" id="cd00082">
    <property type="entry name" value="HisKA"/>
    <property type="match status" value="1"/>
</dbReference>
<dbReference type="InterPro" id="IPR018490">
    <property type="entry name" value="cNMP-bd_dom_sf"/>
</dbReference>
<dbReference type="SUPFAM" id="SSF47384">
    <property type="entry name" value="Homodimeric domain of signal transducing histidine kinase"/>
    <property type="match status" value="1"/>
</dbReference>
<gene>
    <name evidence="6" type="ORF">VIBNISOn1_970041</name>
</gene>
<accession>A0AAV2VZF0</accession>
<dbReference type="CDD" id="cd00075">
    <property type="entry name" value="HATPase"/>
    <property type="match status" value="1"/>
</dbReference>
<dbReference type="PANTHER" id="PTHR43065">
    <property type="entry name" value="SENSOR HISTIDINE KINASE"/>
    <property type="match status" value="1"/>
</dbReference>
<dbReference type="EMBL" id="CAOF01000194">
    <property type="protein sequence ID" value="CCO50021.1"/>
    <property type="molecule type" value="Genomic_DNA"/>
</dbReference>
<keyword evidence="3" id="KW-0597">Phosphoprotein</keyword>
<dbReference type="InterPro" id="IPR003661">
    <property type="entry name" value="HisK_dim/P_dom"/>
</dbReference>
<evidence type="ECO:0000259" key="4">
    <source>
        <dbReference type="PROSITE" id="PS50042"/>
    </source>
</evidence>
<keyword evidence="6" id="KW-0808">Transferase</keyword>
<sequence>MKDFAILFIDDDQESVRRFESVFAPFYDHFDVRFTCSITEANSVVEKLSQAQSGLAMVIAANRPNILASDYLIQIGQIPETKHARKVLLSDGNDLEDILTAVNKGRLDHCITESSDTQSITKSLVQELTDFILEYPEQDWLKYSKILDQGRLVRAHIENRIHRFQSGFLHDCHNLTDEALAEKVIGALSEFFSSNDETQAIRTYSAEHLLTREGTPNHFLWFITSGQVALYKKDELGIQREVVRHQKGNLVGGMSFVTGEMSFSTAITLSQTRVIKLSRAEFNKVMHSDSELLPLFTNLLLRHFNRRLQRSIDTKLELQKSLESLETAQTQLIEKEKMAVLGQLVAGVAHELNNPAAAILRGAESLSLAIQAIVEPDQQLEDSDLARQLLLSSLNNHPESTATQREHAKAIEKQIGDRRIAKKLVKLGLHKDESVLNKLMASNELDKTLPKLEHYHTVGNTLRSLNVCASRITDMVKSLKGYARDEGESLQDCNILEGLEDTLTMFENQLKRFKLTKHYEELPMLRCNPNALQQVWTNLISNALDALPDKGEIVISAKQEHSDKRNWVVVEIQDSGHGIPHNILPKIFDLNFTTKKEGNFGLGIGLSVCQQVVKQHGGKLIAESEPNQYTRMRVMLPIHSESKEHTQ</sequence>
<proteinExistence type="predicted"/>
<name>A0AAV2VZF0_9VIBR</name>
<dbReference type="InterPro" id="IPR000595">
    <property type="entry name" value="cNMP-bd_dom"/>
</dbReference>
<reference evidence="6 7" key="1">
    <citation type="journal article" date="2013" name="ISME J.">
        <title>Comparative genomics of pathogenic lineages of Vibrio nigripulchritudo identifies virulence-associated traits.</title>
        <authorList>
            <person name="Goudenege D."/>
            <person name="Labreuche Y."/>
            <person name="Krin E."/>
            <person name="Ansquer D."/>
            <person name="Mangenot S."/>
            <person name="Calteau A."/>
            <person name="Medigue C."/>
            <person name="Mazel D."/>
            <person name="Polz M.F."/>
            <person name="Le Roux F."/>
        </authorList>
    </citation>
    <scope>NUCLEOTIDE SEQUENCE [LARGE SCALE GENOMIC DNA]</scope>
    <source>
        <strain evidence="6 7">SOn1</strain>
    </source>
</reference>
<dbReference type="InterPro" id="IPR005467">
    <property type="entry name" value="His_kinase_dom"/>
</dbReference>
<dbReference type="Proteomes" id="UP000018211">
    <property type="component" value="Unassembled WGS sequence"/>
</dbReference>
<dbReference type="SUPFAM" id="SSF55874">
    <property type="entry name" value="ATPase domain of HSP90 chaperone/DNA topoisomerase II/histidine kinase"/>
    <property type="match status" value="1"/>
</dbReference>
<dbReference type="Pfam" id="PF02518">
    <property type="entry name" value="HATPase_c"/>
    <property type="match status" value="1"/>
</dbReference>
<evidence type="ECO:0000256" key="3">
    <source>
        <dbReference type="ARBA" id="ARBA00022553"/>
    </source>
</evidence>
<dbReference type="InterPro" id="IPR003594">
    <property type="entry name" value="HATPase_dom"/>
</dbReference>
<evidence type="ECO:0000313" key="6">
    <source>
        <dbReference type="EMBL" id="CCO50021.1"/>
    </source>
</evidence>
<dbReference type="PROSITE" id="PS50109">
    <property type="entry name" value="HIS_KIN"/>
    <property type="match status" value="1"/>
</dbReference>
<dbReference type="GO" id="GO:0000155">
    <property type="term" value="F:phosphorelay sensor kinase activity"/>
    <property type="evidence" value="ECO:0007669"/>
    <property type="project" value="InterPro"/>
</dbReference>
<dbReference type="Gene3D" id="1.10.287.130">
    <property type="match status" value="1"/>
</dbReference>
<dbReference type="InterPro" id="IPR014710">
    <property type="entry name" value="RmlC-like_jellyroll"/>
</dbReference>
<dbReference type="PANTHER" id="PTHR43065:SF48">
    <property type="entry name" value="HISTIDINE KINASE"/>
    <property type="match status" value="1"/>
</dbReference>
<dbReference type="InterPro" id="IPR036097">
    <property type="entry name" value="HisK_dim/P_sf"/>
</dbReference>
<dbReference type="PRINTS" id="PR00344">
    <property type="entry name" value="BCTRLSENSOR"/>
</dbReference>